<proteinExistence type="predicted"/>
<accession>A0ABZ3JAA7</accession>
<dbReference type="Pfam" id="PF08885">
    <property type="entry name" value="GSCFA"/>
    <property type="match status" value="1"/>
</dbReference>
<evidence type="ECO:0000313" key="2">
    <source>
        <dbReference type="EMBL" id="XFO75033.1"/>
    </source>
</evidence>
<organism evidence="2 3">
    <name type="scientific">Sporomusa acidovorans (strain ATCC 49682 / DSM 3132 / Mol)</name>
    <dbReference type="NCBI Taxonomy" id="1123286"/>
    <lineage>
        <taxon>Bacteria</taxon>
        <taxon>Bacillati</taxon>
        <taxon>Bacillota</taxon>
        <taxon>Negativicutes</taxon>
        <taxon>Selenomonadales</taxon>
        <taxon>Sporomusaceae</taxon>
        <taxon>Sporomusa</taxon>
    </lineage>
</organism>
<sequence length="341" mass="39117">MKIFKGYEAYNNLLKGIENRTFRYPAKNETGYYQGMLLPKLTPKFRLKPNEKIFTIGSCFAREIEARLIQLGFDVPVGKFKVGQSEIAYAAPHLLNEYNAGTLLQRIESIFGKFVYNDSMGIEERKQGFVDLFLHIHNKPVTLARLLERRRQIDLVYQELLDCDTIIITLGLIETWYDSKHCCYLNKAPGKTAVNLEPDRYYFHRMDVDDVFGRLKDAICLINAHSMKKIILTVSPIPIEATFSNTNAIIANSFSKAVLRVVAQLLSESFDNVDYFPSYEIAISGGMIYFGEDNVHVTGEMVEQIVKHMLSNYFPTEDSVDAQAVIHEGYIDFEVYERLKI</sequence>
<dbReference type="InterPro" id="IPR014982">
    <property type="entry name" value="GSCFA"/>
</dbReference>
<dbReference type="Proteomes" id="UP000216052">
    <property type="component" value="Chromosome"/>
</dbReference>
<evidence type="ECO:0000259" key="1">
    <source>
        <dbReference type="Pfam" id="PF08885"/>
    </source>
</evidence>
<gene>
    <name evidence="2" type="ORF">SPACI_051440</name>
</gene>
<protein>
    <recommendedName>
        <fullName evidence="1">GSCFA domain-containing protein</fullName>
    </recommendedName>
</protein>
<reference evidence="2" key="1">
    <citation type="submission" date="2024-05" db="EMBL/GenBank/DDBJ databases">
        <title>Isolation and characterization of Sporomusa carbonis sp. nov., a carboxydotrophic hydrogenogen in the genus of Sporomusa isolated from a charcoal burning pile.</title>
        <authorList>
            <person name="Boeer T."/>
            <person name="Rosenbaum F."/>
            <person name="Eysell L."/>
            <person name="Mueller V."/>
            <person name="Daniel R."/>
            <person name="Poehlein A."/>
        </authorList>
    </citation>
    <scope>NUCLEOTIDE SEQUENCE [LARGE SCALE GENOMIC DNA]</scope>
    <source>
        <strain evidence="2">DSM 3132</strain>
    </source>
</reference>
<feature type="domain" description="GSCFA" evidence="1">
    <location>
        <begin position="52"/>
        <end position="308"/>
    </location>
</feature>
<name>A0ABZ3JAA7_SPOA4</name>
<dbReference type="RefSeq" id="WP_093796634.1">
    <property type="nucleotide sequence ID" value="NZ_CP155571.1"/>
</dbReference>
<keyword evidence="3" id="KW-1185">Reference proteome</keyword>
<evidence type="ECO:0000313" key="3">
    <source>
        <dbReference type="Proteomes" id="UP000216052"/>
    </source>
</evidence>
<dbReference type="EMBL" id="CP155571">
    <property type="protein sequence ID" value="XFO75033.1"/>
    <property type="molecule type" value="Genomic_DNA"/>
</dbReference>